<dbReference type="InterPro" id="IPR050360">
    <property type="entry name" value="MFS_Sugar_Transporters"/>
</dbReference>
<dbReference type="STRING" id="559304.G8Y292"/>
<sequence>MEKNFARKIIYRLYCWPLSYQVGQRKIIIFGRRICRFSDESCKLHIKEHSFFFIYARINIVNILNMDLSVINTIASTREAELNFQIPQTEEARRGNEKQKEMGFKEAIRLHYKAVVWSLLLSVSCLMEAYDQKILFGFTGLPVYQKRFGEEVSPGKYSLSSKWTTLLTNGVHFGQIIGLFIAGIVVERIGYRYSIIGAMAVAAGIIFILFFAQNLHMLFAGGFVFGIPQGFFITLSTTYATDICPMALRPYLTTWNNMCWTIGALIVTGILAGFSNTTSEWGWRIPYAIQWAWIPIVTVICIFAPESPWWLVRMGKIEEARKSLVRLSNEENSDEIEATISMIKETNEYEKKIQEGTSYMDCFRGSSWRRTEISCMCGALSPMCGFALTGYGTYFFEQAGLSASQAYYFGIGLSFLSLFMDVVNWFLMARIGRRPLILFGVAMNTMVLFIIGCLGIHENKNTGWGLGGVSVAASVLCFSMITSLAVVPEVPSTRLRAKTTVVSRNVYNVFSIYNNVLTTYMINATGWGWGPKAGFYWSGSSAIFLIWAFFRLAETKGRTPTELDFLFEKGVPARKFNSTNIQLDDQINYTEVSVQEKEKS</sequence>
<dbReference type="InParanoid" id="G8Y292"/>
<feature type="transmembrane region" description="Helical" evidence="9">
    <location>
        <begin position="218"/>
        <end position="240"/>
    </location>
</feature>
<protein>
    <submittedName>
        <fullName evidence="11">Piso0_005541 protein</fullName>
    </submittedName>
</protein>
<dbReference type="InterPro" id="IPR020846">
    <property type="entry name" value="MFS_dom"/>
</dbReference>
<comment type="similarity">
    <text evidence="2 8">Belongs to the major facilitator superfamily. Sugar transporter (TC 2.A.1.1) family.</text>
</comment>
<feature type="transmembrane region" description="Helical" evidence="9">
    <location>
        <begin position="252"/>
        <end position="272"/>
    </location>
</feature>
<organism evidence="11 12">
    <name type="scientific">Pichia sorbitophila (strain ATCC MYA-4447 / BCRC 22081 / CBS 7064 / NBRC 10061 / NRRL Y-12695)</name>
    <name type="common">Hybrid yeast</name>
    <dbReference type="NCBI Taxonomy" id="559304"/>
    <lineage>
        <taxon>Eukaryota</taxon>
        <taxon>Fungi</taxon>
        <taxon>Dikarya</taxon>
        <taxon>Ascomycota</taxon>
        <taxon>Saccharomycotina</taxon>
        <taxon>Pichiomycetes</taxon>
        <taxon>Debaryomycetaceae</taxon>
        <taxon>Millerozyma</taxon>
    </lineage>
</organism>
<keyword evidence="5 9" id="KW-0812">Transmembrane</keyword>
<keyword evidence="7 9" id="KW-0472">Membrane</keyword>
<dbReference type="Pfam" id="PF00083">
    <property type="entry name" value="Sugar_tr"/>
    <property type="match status" value="1"/>
</dbReference>
<dbReference type="OMA" id="RTDDWAW"/>
<dbReference type="AlphaFoldDB" id="G8Y292"/>
<feature type="transmembrane region" description="Helical" evidence="9">
    <location>
        <begin position="436"/>
        <end position="457"/>
    </location>
</feature>
<evidence type="ECO:0000256" key="8">
    <source>
        <dbReference type="RuleBase" id="RU003346"/>
    </source>
</evidence>
<evidence type="ECO:0000256" key="3">
    <source>
        <dbReference type="ARBA" id="ARBA00022448"/>
    </source>
</evidence>
<evidence type="ECO:0000256" key="1">
    <source>
        <dbReference type="ARBA" id="ARBA00004141"/>
    </source>
</evidence>
<keyword evidence="3 8" id="KW-0813">Transport</keyword>
<evidence type="ECO:0000256" key="9">
    <source>
        <dbReference type="SAM" id="Phobius"/>
    </source>
</evidence>
<feature type="transmembrane region" description="Helical" evidence="9">
    <location>
        <begin position="292"/>
        <end position="312"/>
    </location>
</feature>
<dbReference type="FunFam" id="1.20.1250.20:FF:000078">
    <property type="entry name" value="MFS maltose transporter, putative"/>
    <property type="match status" value="1"/>
</dbReference>
<evidence type="ECO:0000256" key="2">
    <source>
        <dbReference type="ARBA" id="ARBA00010992"/>
    </source>
</evidence>
<dbReference type="InterPro" id="IPR003663">
    <property type="entry name" value="Sugar/inositol_transpt"/>
</dbReference>
<feature type="transmembrane region" description="Helical" evidence="9">
    <location>
        <begin position="193"/>
        <end position="212"/>
    </location>
</feature>
<reference evidence="11 12" key="1">
    <citation type="journal article" date="2012" name="G3 (Bethesda)">
        <title>Pichia sorbitophila, an interspecies yeast hybrid reveals early steps of genome resolution following polyploidization.</title>
        <authorList>
            <person name="Leh Louis V."/>
            <person name="Despons L."/>
            <person name="Friedrich A."/>
            <person name="Martin T."/>
            <person name="Durrens P."/>
            <person name="Casaregola S."/>
            <person name="Neuveglise C."/>
            <person name="Fairhead C."/>
            <person name="Marck C."/>
            <person name="Cruz J.A."/>
            <person name="Straub M.L."/>
            <person name="Kugler V."/>
            <person name="Sacerdot C."/>
            <person name="Uzunov Z."/>
            <person name="Thierry A."/>
            <person name="Weiss S."/>
            <person name="Bleykasten C."/>
            <person name="De Montigny J."/>
            <person name="Jacques N."/>
            <person name="Jung P."/>
            <person name="Lemaire M."/>
            <person name="Mallet S."/>
            <person name="Morel G."/>
            <person name="Richard G.F."/>
            <person name="Sarkar A."/>
            <person name="Savel G."/>
            <person name="Schacherer J."/>
            <person name="Seret M.L."/>
            <person name="Talla E."/>
            <person name="Samson G."/>
            <person name="Jubin C."/>
            <person name="Poulain J."/>
            <person name="Vacherie B."/>
            <person name="Barbe V."/>
            <person name="Pelletier E."/>
            <person name="Sherman D.J."/>
            <person name="Westhof E."/>
            <person name="Weissenbach J."/>
            <person name="Baret P.V."/>
            <person name="Wincker P."/>
            <person name="Gaillardin C."/>
            <person name="Dujon B."/>
            <person name="Souciet J.L."/>
        </authorList>
    </citation>
    <scope>NUCLEOTIDE SEQUENCE [LARGE SCALE GENOMIC DNA]</scope>
    <source>
        <strain evidence="12">ATCC MYA-4447 / BCRC 22081 / CBS 7064 / NBRC 10061 / NRRL Y-12695</strain>
    </source>
</reference>
<evidence type="ECO:0000256" key="4">
    <source>
        <dbReference type="ARBA" id="ARBA00022597"/>
    </source>
</evidence>
<dbReference type="Gene3D" id="1.20.1250.20">
    <property type="entry name" value="MFS general substrate transporter like domains"/>
    <property type="match status" value="1"/>
</dbReference>
<dbReference type="PANTHER" id="PTHR48022:SF5">
    <property type="entry name" value="ALPHA-GLUCOSIDES PERMEASE MPH2-RELATED"/>
    <property type="match status" value="1"/>
</dbReference>
<keyword evidence="4" id="KW-0762">Sugar transport</keyword>
<name>G8Y292_PICSO</name>
<proteinExistence type="inferred from homology"/>
<keyword evidence="12" id="KW-1185">Reference proteome</keyword>
<dbReference type="FunCoup" id="G8Y292">
    <property type="interactions" value="101"/>
</dbReference>
<accession>G8Y292</accession>
<feature type="transmembrane region" description="Helical" evidence="9">
    <location>
        <begin position="406"/>
        <end position="427"/>
    </location>
</feature>
<dbReference type="PROSITE" id="PS50850">
    <property type="entry name" value="MFS"/>
    <property type="match status" value="1"/>
</dbReference>
<dbReference type="EMBL" id="FO082047">
    <property type="protein sequence ID" value="CCE85903.1"/>
    <property type="molecule type" value="Genomic_DNA"/>
</dbReference>
<evidence type="ECO:0000259" key="10">
    <source>
        <dbReference type="PROSITE" id="PS50850"/>
    </source>
</evidence>
<feature type="transmembrane region" description="Helical" evidence="9">
    <location>
        <begin position="463"/>
        <end position="487"/>
    </location>
</feature>
<keyword evidence="6 9" id="KW-1133">Transmembrane helix</keyword>
<feature type="transmembrane region" description="Helical" evidence="9">
    <location>
        <begin position="110"/>
        <end position="130"/>
    </location>
</feature>
<dbReference type="HOGENOM" id="CLU_001265_11_3_1"/>
<dbReference type="NCBIfam" id="TIGR00879">
    <property type="entry name" value="SP"/>
    <property type="match status" value="1"/>
</dbReference>
<dbReference type="eggNOG" id="KOG0254">
    <property type="taxonomic scope" value="Eukaryota"/>
</dbReference>
<feature type="transmembrane region" description="Helical" evidence="9">
    <location>
        <begin position="535"/>
        <end position="553"/>
    </location>
</feature>
<evidence type="ECO:0000313" key="11">
    <source>
        <dbReference type="EMBL" id="CCE85903.1"/>
    </source>
</evidence>
<evidence type="ECO:0000313" key="12">
    <source>
        <dbReference type="Proteomes" id="UP000005222"/>
    </source>
</evidence>
<gene>
    <name evidence="11" type="primary">Piso0_005541</name>
    <name evidence="11" type="ORF">GNLVRS01_PISO0M16930g</name>
</gene>
<feature type="transmembrane region" description="Helical" evidence="9">
    <location>
        <begin position="507"/>
        <end position="529"/>
    </location>
</feature>
<dbReference type="InterPro" id="IPR005828">
    <property type="entry name" value="MFS_sugar_transport-like"/>
</dbReference>
<dbReference type="GO" id="GO:0005351">
    <property type="term" value="F:carbohydrate:proton symporter activity"/>
    <property type="evidence" value="ECO:0007669"/>
    <property type="project" value="TreeGrafter"/>
</dbReference>
<feature type="transmembrane region" description="Helical" evidence="9">
    <location>
        <begin position="373"/>
        <end position="394"/>
    </location>
</feature>
<dbReference type="PANTHER" id="PTHR48022">
    <property type="entry name" value="PLASTIDIC GLUCOSE TRANSPORTER 4"/>
    <property type="match status" value="1"/>
</dbReference>
<evidence type="ECO:0000256" key="7">
    <source>
        <dbReference type="ARBA" id="ARBA00023136"/>
    </source>
</evidence>
<dbReference type="InterPro" id="IPR036259">
    <property type="entry name" value="MFS_trans_sf"/>
</dbReference>
<dbReference type="OrthoDB" id="6612291at2759"/>
<dbReference type="GO" id="GO:0016020">
    <property type="term" value="C:membrane"/>
    <property type="evidence" value="ECO:0007669"/>
    <property type="project" value="UniProtKB-SubCell"/>
</dbReference>
<comment type="subcellular location">
    <subcellularLocation>
        <location evidence="1">Membrane</location>
        <topology evidence="1">Multi-pass membrane protein</topology>
    </subcellularLocation>
</comment>
<feature type="domain" description="Major facilitator superfamily (MFS) profile" evidence="10">
    <location>
        <begin position="117"/>
        <end position="556"/>
    </location>
</feature>
<dbReference type="Proteomes" id="UP000005222">
    <property type="component" value="Chromosome M"/>
</dbReference>
<feature type="transmembrane region" description="Helical" evidence="9">
    <location>
        <begin position="166"/>
        <end position="186"/>
    </location>
</feature>
<evidence type="ECO:0000256" key="5">
    <source>
        <dbReference type="ARBA" id="ARBA00022692"/>
    </source>
</evidence>
<evidence type="ECO:0000256" key="6">
    <source>
        <dbReference type="ARBA" id="ARBA00022989"/>
    </source>
</evidence>
<dbReference type="SUPFAM" id="SSF103473">
    <property type="entry name" value="MFS general substrate transporter"/>
    <property type="match status" value="1"/>
</dbReference>